<accession>A0A1F5B2Z3</accession>
<comment type="caution">
    <text evidence="2">The sequence shown here is derived from an EMBL/GenBank/DDBJ whole genome shotgun (WGS) entry which is preliminary data.</text>
</comment>
<dbReference type="NCBIfam" id="TIGR00231">
    <property type="entry name" value="small_GTP"/>
    <property type="match status" value="1"/>
</dbReference>
<evidence type="ECO:0000259" key="1">
    <source>
        <dbReference type="Pfam" id="PF01926"/>
    </source>
</evidence>
<dbReference type="GO" id="GO:0005737">
    <property type="term" value="C:cytoplasm"/>
    <property type="evidence" value="ECO:0007669"/>
    <property type="project" value="TreeGrafter"/>
</dbReference>
<organism evidence="2 3">
    <name type="scientific">Candidatus Azambacteria bacterium RIFCSPHIGHO2_01_FULL_40_24</name>
    <dbReference type="NCBI Taxonomy" id="1797301"/>
    <lineage>
        <taxon>Bacteria</taxon>
        <taxon>Candidatus Azamiibacteriota</taxon>
    </lineage>
</organism>
<dbReference type="SUPFAM" id="SSF52540">
    <property type="entry name" value="P-loop containing nucleoside triphosphate hydrolases"/>
    <property type="match status" value="1"/>
</dbReference>
<dbReference type="GO" id="GO:0002098">
    <property type="term" value="P:tRNA wobble uridine modification"/>
    <property type="evidence" value="ECO:0007669"/>
    <property type="project" value="TreeGrafter"/>
</dbReference>
<dbReference type="PANTHER" id="PTHR42714">
    <property type="entry name" value="TRNA MODIFICATION GTPASE GTPBP3"/>
    <property type="match status" value="1"/>
</dbReference>
<dbReference type="InterPro" id="IPR005225">
    <property type="entry name" value="Small_GTP-bd"/>
</dbReference>
<evidence type="ECO:0000313" key="2">
    <source>
        <dbReference type="EMBL" id="OGD24975.1"/>
    </source>
</evidence>
<sequence>MGGFLNRFLQRYFRNIFRNRSHVRLGLYGPPNAGKSTLANRICKDWLGQEMSTVSAIPHETREIQIKEQVSIKNKNGKTLSFSLVDTPGIATKIDYEDFIKKGLKEAVAKKRAKEATKGVIESIKWLDSMDAVAVVLDATQDPFSQVNITIVGNLQARNIPVLIVANKIDLRRAKLNKVKAAFPQYEVVGVSAKTGTNVDDFYNTLFKLVG</sequence>
<dbReference type="GO" id="GO:0030488">
    <property type="term" value="P:tRNA methylation"/>
    <property type="evidence" value="ECO:0007669"/>
    <property type="project" value="TreeGrafter"/>
</dbReference>
<dbReference type="AlphaFoldDB" id="A0A1F5B2Z3"/>
<reference evidence="2 3" key="1">
    <citation type="journal article" date="2016" name="Nat. Commun.">
        <title>Thousands of microbial genomes shed light on interconnected biogeochemical processes in an aquifer system.</title>
        <authorList>
            <person name="Anantharaman K."/>
            <person name="Brown C.T."/>
            <person name="Hug L.A."/>
            <person name="Sharon I."/>
            <person name="Castelle C.J."/>
            <person name="Probst A.J."/>
            <person name="Thomas B.C."/>
            <person name="Singh A."/>
            <person name="Wilkins M.J."/>
            <person name="Karaoz U."/>
            <person name="Brodie E.L."/>
            <person name="Williams K.H."/>
            <person name="Hubbard S.S."/>
            <person name="Banfield J.F."/>
        </authorList>
    </citation>
    <scope>NUCLEOTIDE SEQUENCE [LARGE SCALE GENOMIC DNA]</scope>
</reference>
<protein>
    <submittedName>
        <fullName evidence="2">GTP-binding protein</fullName>
    </submittedName>
</protein>
<dbReference type="CDD" id="cd00880">
    <property type="entry name" value="Era_like"/>
    <property type="match status" value="1"/>
</dbReference>
<dbReference type="GO" id="GO:0005525">
    <property type="term" value="F:GTP binding"/>
    <property type="evidence" value="ECO:0007669"/>
    <property type="project" value="InterPro"/>
</dbReference>
<dbReference type="InterPro" id="IPR006073">
    <property type="entry name" value="GTP-bd"/>
</dbReference>
<evidence type="ECO:0000313" key="3">
    <source>
        <dbReference type="Proteomes" id="UP000176431"/>
    </source>
</evidence>
<gene>
    <name evidence="2" type="ORF">A2819_01615</name>
</gene>
<dbReference type="Pfam" id="PF01926">
    <property type="entry name" value="MMR_HSR1"/>
    <property type="match status" value="1"/>
</dbReference>
<feature type="domain" description="G" evidence="1">
    <location>
        <begin position="25"/>
        <end position="168"/>
    </location>
</feature>
<dbReference type="PANTHER" id="PTHR42714:SF2">
    <property type="entry name" value="TRNA MODIFICATION GTPASE GTPBP3, MITOCHONDRIAL"/>
    <property type="match status" value="1"/>
</dbReference>
<dbReference type="Gene3D" id="3.40.50.300">
    <property type="entry name" value="P-loop containing nucleotide triphosphate hydrolases"/>
    <property type="match status" value="1"/>
</dbReference>
<proteinExistence type="predicted"/>
<dbReference type="InterPro" id="IPR027417">
    <property type="entry name" value="P-loop_NTPase"/>
</dbReference>
<dbReference type="PRINTS" id="PR00449">
    <property type="entry name" value="RASTRNSFRMNG"/>
</dbReference>
<dbReference type="EMBL" id="MEYK01000028">
    <property type="protein sequence ID" value="OGD24975.1"/>
    <property type="molecule type" value="Genomic_DNA"/>
</dbReference>
<name>A0A1F5B2Z3_9BACT</name>
<dbReference type="Proteomes" id="UP000176431">
    <property type="component" value="Unassembled WGS sequence"/>
</dbReference>